<evidence type="ECO:0000313" key="17">
    <source>
        <dbReference type="Proteomes" id="UP000012043"/>
    </source>
</evidence>
<comment type="function">
    <text evidence="14">Required for disulfide bond formation in some periplasmic proteins. Acts by oxidizing the DsbA protein.</text>
</comment>
<keyword evidence="11 14" id="KW-1015">Disulfide bond</keyword>
<evidence type="ECO:0000256" key="2">
    <source>
        <dbReference type="ARBA" id="ARBA00008823"/>
    </source>
</evidence>
<keyword evidence="4 14" id="KW-1003">Cell membrane</keyword>
<evidence type="ECO:0000313" key="16">
    <source>
        <dbReference type="EMBL" id="EJI84269.1"/>
    </source>
</evidence>
<protein>
    <recommendedName>
        <fullName evidence="14">Disulfide bond formation protein B</fullName>
    </recommendedName>
    <alternativeName>
        <fullName evidence="14">Disulfide oxidoreductase</fullName>
    </alternativeName>
</protein>
<dbReference type="NCBIfam" id="NF002485">
    <property type="entry name" value="PRK01749.1"/>
    <property type="match status" value="1"/>
</dbReference>
<keyword evidence="7 14" id="KW-0249">Electron transport</keyword>
<feature type="transmembrane region" description="Helical" evidence="15">
    <location>
        <begin position="63"/>
        <end position="82"/>
    </location>
</feature>
<comment type="similarity">
    <text evidence="2 14">Belongs to the DsbB family.</text>
</comment>
<dbReference type="Gene3D" id="1.20.1550.10">
    <property type="entry name" value="DsbB-like"/>
    <property type="match status" value="1"/>
</dbReference>
<evidence type="ECO:0000256" key="11">
    <source>
        <dbReference type="ARBA" id="ARBA00023157"/>
    </source>
</evidence>
<proteinExistence type="inferred from homology"/>
<feature type="topological domain" description="Periplasmic" evidence="14">
    <location>
        <begin position="82"/>
        <end position="99"/>
    </location>
</feature>
<evidence type="ECO:0000256" key="10">
    <source>
        <dbReference type="ARBA" id="ARBA00023136"/>
    </source>
</evidence>
<dbReference type="GO" id="GO:0006457">
    <property type="term" value="P:protein folding"/>
    <property type="evidence" value="ECO:0007669"/>
    <property type="project" value="InterPro"/>
</dbReference>
<dbReference type="PANTHER" id="PTHR36570:SF2">
    <property type="entry name" value="DISULFIDE BOND FORMATION PROTEIN B"/>
    <property type="match status" value="1"/>
</dbReference>
<evidence type="ECO:0000256" key="4">
    <source>
        <dbReference type="ARBA" id="ARBA00022475"/>
    </source>
</evidence>
<evidence type="ECO:0000256" key="14">
    <source>
        <dbReference type="HAMAP-Rule" id="MF_00286"/>
    </source>
</evidence>
<keyword evidence="12 14" id="KW-0143">Chaperone</keyword>
<dbReference type="GO" id="GO:0005886">
    <property type="term" value="C:plasma membrane"/>
    <property type="evidence" value="ECO:0007669"/>
    <property type="project" value="UniProtKB-SubCell"/>
</dbReference>
<keyword evidence="3 14" id="KW-0813">Transport</keyword>
<evidence type="ECO:0000256" key="8">
    <source>
        <dbReference type="ARBA" id="ARBA00022989"/>
    </source>
</evidence>
<feature type="transmembrane region" description="Helical" evidence="15">
    <location>
        <begin position="119"/>
        <end position="137"/>
    </location>
</feature>
<dbReference type="Proteomes" id="UP000012043">
    <property type="component" value="Unassembled WGS sequence"/>
</dbReference>
<dbReference type="InterPro" id="IPR022920">
    <property type="entry name" value="Disulphide_bond_form_DsbB"/>
</dbReference>
<dbReference type="GO" id="GO:0015035">
    <property type="term" value="F:protein-disulfide reductase activity"/>
    <property type="evidence" value="ECO:0007669"/>
    <property type="project" value="UniProtKB-UniRule"/>
</dbReference>
<dbReference type="InterPro" id="IPR050183">
    <property type="entry name" value="DsbB"/>
</dbReference>
<dbReference type="InterPro" id="IPR023380">
    <property type="entry name" value="DsbB-like_sf"/>
</dbReference>
<dbReference type="GO" id="GO:0009055">
    <property type="term" value="F:electron transfer activity"/>
    <property type="evidence" value="ECO:0007669"/>
    <property type="project" value="UniProtKB-UniRule"/>
</dbReference>
<dbReference type="EMBL" id="ALAB01000039">
    <property type="protein sequence ID" value="EJI84269.1"/>
    <property type="molecule type" value="Genomic_DNA"/>
</dbReference>
<comment type="caution">
    <text evidence="16">The sequence shown here is derived from an EMBL/GenBank/DDBJ whole genome shotgun (WGS) entry which is preliminary data.</text>
</comment>
<dbReference type="AlphaFoldDB" id="J2IC81"/>
<keyword evidence="6 14" id="KW-0812">Transmembrane</keyword>
<evidence type="ECO:0000256" key="9">
    <source>
        <dbReference type="ARBA" id="ARBA00023002"/>
    </source>
</evidence>
<evidence type="ECO:0000256" key="13">
    <source>
        <dbReference type="ARBA" id="ARBA00023284"/>
    </source>
</evidence>
<feature type="topological domain" description="Cytoplasmic" evidence="14">
    <location>
        <begin position="1"/>
        <end position="64"/>
    </location>
</feature>
<evidence type="ECO:0000256" key="5">
    <source>
        <dbReference type="ARBA" id="ARBA00022519"/>
    </source>
</evidence>
<organism evidence="16 17">
    <name type="scientific">Alishewanella aestuarii B11</name>
    <dbReference type="NCBI Taxonomy" id="1197174"/>
    <lineage>
        <taxon>Bacteria</taxon>
        <taxon>Pseudomonadati</taxon>
        <taxon>Pseudomonadota</taxon>
        <taxon>Gammaproteobacteria</taxon>
        <taxon>Alteromonadales</taxon>
        <taxon>Alteromonadaceae</taxon>
        <taxon>Alishewanella</taxon>
    </lineage>
</organism>
<feature type="transmembrane region" description="Helical" evidence="15">
    <location>
        <begin position="94"/>
        <end position="113"/>
    </location>
</feature>
<dbReference type="PATRIC" id="fig|1197174.4.peg.3035"/>
<feature type="disulfide bond" description="Redox-active" evidence="14">
    <location>
        <begin position="91"/>
        <end position="94"/>
    </location>
</feature>
<comment type="caution">
    <text evidence="14">Lacks conserved residue(s) required for the propagation of feature annotation.</text>
</comment>
<reference evidence="16 17" key="1">
    <citation type="journal article" date="2012" name="J. Bacteriol.">
        <title>Genome Sequence of Pectin-Degrading Alishewanella aestuarii Strain B11T, Isolated from Tidal Flat Sediment.</title>
        <authorList>
            <person name="Jung J."/>
            <person name="Choi S."/>
            <person name="Chun J."/>
            <person name="Park W."/>
        </authorList>
    </citation>
    <scope>NUCLEOTIDE SEQUENCE [LARGE SCALE GENOMIC DNA]</scope>
    <source>
        <strain evidence="16 17">B11</strain>
    </source>
</reference>
<dbReference type="SUPFAM" id="SSF158442">
    <property type="entry name" value="DsbB-like"/>
    <property type="match status" value="1"/>
</dbReference>
<feature type="transmembrane region" description="Helical" evidence="15">
    <location>
        <begin position="197"/>
        <end position="218"/>
    </location>
</feature>
<comment type="subcellular location">
    <subcellularLocation>
        <location evidence="1">Cell inner membrane</location>
        <topology evidence="1">Multi-pass membrane protein</topology>
    </subcellularLocation>
    <subcellularLocation>
        <location evidence="14">Cell membrane</location>
        <topology evidence="14">Multi-pass membrane protein</topology>
    </subcellularLocation>
</comment>
<sequence>MELIVPEPMPLTSQLVKIACQLATALRLALCILLKSFRLASKTTITDRHTMFKTLKSLSMQRWPWLLLALTALAMELTGLYFQYALNYQPCIKCIYIRVAFAGILMAALLALLAPRNAMLRFATLSLWLGSALYGLYQAQELVNIEQILAGGGFTTCALFADFPTWLALDKWLPAVFEVTGTCGGVDWQFAGLSMAAWSRLIMFTYSLTATIIILSQFTKLSRNPYR</sequence>
<dbReference type="PANTHER" id="PTHR36570">
    <property type="entry name" value="DISULFIDE BOND FORMATION PROTEIN B"/>
    <property type="match status" value="1"/>
</dbReference>
<keyword evidence="9 14" id="KW-0560">Oxidoreductase</keyword>
<accession>J2IC81</accession>
<evidence type="ECO:0000256" key="6">
    <source>
        <dbReference type="ARBA" id="ARBA00022692"/>
    </source>
</evidence>
<keyword evidence="17" id="KW-1185">Reference proteome</keyword>
<feature type="disulfide bond" description="Redox-active" evidence="14">
    <location>
        <begin position="157"/>
        <end position="183"/>
    </location>
</feature>
<evidence type="ECO:0000256" key="15">
    <source>
        <dbReference type="SAM" id="Phobius"/>
    </source>
</evidence>
<evidence type="ECO:0000256" key="12">
    <source>
        <dbReference type="ARBA" id="ARBA00023186"/>
    </source>
</evidence>
<keyword evidence="8 14" id="KW-1133">Transmembrane helix</keyword>
<dbReference type="HAMAP" id="MF_00286">
    <property type="entry name" value="DsbB"/>
    <property type="match status" value="1"/>
</dbReference>
<dbReference type="Pfam" id="PF02600">
    <property type="entry name" value="DsbB"/>
    <property type="match status" value="1"/>
</dbReference>
<feature type="topological domain" description="Cytoplasmic" evidence="14">
    <location>
        <begin position="217"/>
        <end position="227"/>
    </location>
</feature>
<name>J2IC81_9ALTE</name>
<evidence type="ECO:0000256" key="1">
    <source>
        <dbReference type="ARBA" id="ARBA00004429"/>
    </source>
</evidence>
<keyword evidence="13 14" id="KW-0676">Redox-active center</keyword>
<keyword evidence="5" id="KW-0997">Cell inner membrane</keyword>
<feature type="transmembrane region" description="Helical" evidence="15">
    <location>
        <begin position="149"/>
        <end position="169"/>
    </location>
</feature>
<dbReference type="InterPro" id="IPR003752">
    <property type="entry name" value="DiS_bond_form_DsbB/BdbC"/>
</dbReference>
<keyword evidence="10 14" id="KW-0472">Membrane</keyword>
<evidence type="ECO:0000256" key="3">
    <source>
        <dbReference type="ARBA" id="ARBA00022448"/>
    </source>
</evidence>
<evidence type="ECO:0000256" key="7">
    <source>
        <dbReference type="ARBA" id="ARBA00022982"/>
    </source>
</evidence>
<gene>
    <name evidence="14" type="primary">dsbB</name>
    <name evidence="16" type="ORF">AEST_31030</name>
</gene>